<comment type="caution">
    <text evidence="1">The sequence shown here is derived from an EMBL/GenBank/DDBJ whole genome shotgun (WGS) entry which is preliminary data.</text>
</comment>
<gene>
    <name evidence="1" type="ORF">GLOIN_2v1777841</name>
</gene>
<dbReference type="AlphaFoldDB" id="A0A2P4PU09"/>
<name>A0A2P4PU09_RHIID</name>
<evidence type="ECO:0000313" key="2">
    <source>
        <dbReference type="Proteomes" id="UP000018888"/>
    </source>
</evidence>
<protein>
    <recommendedName>
        <fullName evidence="3">BTB domain-containing protein</fullName>
    </recommendedName>
</protein>
<evidence type="ECO:0000313" key="1">
    <source>
        <dbReference type="EMBL" id="POG68872.1"/>
    </source>
</evidence>
<dbReference type="CDD" id="cd18186">
    <property type="entry name" value="BTB_POZ_ZBTB_KLHL-like"/>
    <property type="match status" value="1"/>
</dbReference>
<proteinExistence type="predicted"/>
<evidence type="ECO:0008006" key="3">
    <source>
        <dbReference type="Google" id="ProtNLM"/>
    </source>
</evidence>
<keyword evidence="2" id="KW-1185">Reference proteome</keyword>
<sequence length="258" mass="29777">MNGMKETYENQISFTKINSVGMEIILEYIYTGSVKEETLTKVEDFYAAIARTSSLRYFLFITSEKETPFATREYDVFRYSAILAAKKVSDNTYRALVERLPTLKQIDLEQIENSIESGNKLLIDHQKVTKELEPLLNLSDFRGKPINESGYVWDETLRQHVVQNLLLKITEKLYKHQLIRTCEYACVGVCASKNFNYEAFARYQPNGWVLGSGGYFNGTKYREVPEWYILPSKLYPEVSLCYPGSSKKLECSVQIVNI</sequence>
<accession>A0A2P4PU09</accession>
<reference evidence="1 2" key="2">
    <citation type="journal article" date="2018" name="New Phytol.">
        <title>High intraspecific genome diversity in the model arbuscular mycorrhizal symbiont Rhizophagus irregularis.</title>
        <authorList>
            <person name="Chen E.C.H."/>
            <person name="Morin E."/>
            <person name="Beaudet D."/>
            <person name="Noel J."/>
            <person name="Yildirir G."/>
            <person name="Ndikumana S."/>
            <person name="Charron P."/>
            <person name="St-Onge C."/>
            <person name="Giorgi J."/>
            <person name="Kruger M."/>
            <person name="Marton T."/>
            <person name="Ropars J."/>
            <person name="Grigoriev I.V."/>
            <person name="Hainaut M."/>
            <person name="Henrissat B."/>
            <person name="Roux C."/>
            <person name="Martin F."/>
            <person name="Corradi N."/>
        </authorList>
    </citation>
    <scope>NUCLEOTIDE SEQUENCE [LARGE SCALE GENOMIC DNA]</scope>
    <source>
        <strain evidence="1 2">DAOM 197198</strain>
    </source>
</reference>
<organism evidence="1 2">
    <name type="scientific">Rhizophagus irregularis (strain DAOM 181602 / DAOM 197198 / MUCL 43194)</name>
    <name type="common">Arbuscular mycorrhizal fungus</name>
    <name type="synonym">Glomus intraradices</name>
    <dbReference type="NCBI Taxonomy" id="747089"/>
    <lineage>
        <taxon>Eukaryota</taxon>
        <taxon>Fungi</taxon>
        <taxon>Fungi incertae sedis</taxon>
        <taxon>Mucoromycota</taxon>
        <taxon>Glomeromycotina</taxon>
        <taxon>Glomeromycetes</taxon>
        <taxon>Glomerales</taxon>
        <taxon>Glomeraceae</taxon>
        <taxon>Rhizophagus</taxon>
    </lineage>
</organism>
<reference evidence="1 2" key="1">
    <citation type="journal article" date="2013" name="Proc. Natl. Acad. Sci. U.S.A.">
        <title>Genome of an arbuscular mycorrhizal fungus provides insight into the oldest plant symbiosis.</title>
        <authorList>
            <person name="Tisserant E."/>
            <person name="Malbreil M."/>
            <person name="Kuo A."/>
            <person name="Kohler A."/>
            <person name="Symeonidi A."/>
            <person name="Balestrini R."/>
            <person name="Charron P."/>
            <person name="Duensing N."/>
            <person name="Frei Dit Frey N."/>
            <person name="Gianinazzi-Pearson V."/>
            <person name="Gilbert L.B."/>
            <person name="Handa Y."/>
            <person name="Herr J.R."/>
            <person name="Hijri M."/>
            <person name="Koul R."/>
            <person name="Kawaguchi M."/>
            <person name="Krajinski F."/>
            <person name="Lammers P.J."/>
            <person name="Masclaux F.G."/>
            <person name="Murat C."/>
            <person name="Morin E."/>
            <person name="Ndikumana S."/>
            <person name="Pagni M."/>
            <person name="Petitpierre D."/>
            <person name="Requena N."/>
            <person name="Rosikiewicz P."/>
            <person name="Riley R."/>
            <person name="Saito K."/>
            <person name="San Clemente H."/>
            <person name="Shapiro H."/>
            <person name="van Tuinen D."/>
            <person name="Becard G."/>
            <person name="Bonfante P."/>
            <person name="Paszkowski U."/>
            <person name="Shachar-Hill Y.Y."/>
            <person name="Tuskan G.A."/>
            <person name="Young P.W."/>
            <person name="Sanders I.R."/>
            <person name="Henrissat B."/>
            <person name="Rensing S.A."/>
            <person name="Grigoriev I.V."/>
            <person name="Corradi N."/>
            <person name="Roux C."/>
            <person name="Martin F."/>
        </authorList>
    </citation>
    <scope>NUCLEOTIDE SEQUENCE [LARGE SCALE GENOMIC DNA]</scope>
    <source>
        <strain evidence="1 2">DAOM 197198</strain>
    </source>
</reference>
<dbReference type="Proteomes" id="UP000018888">
    <property type="component" value="Unassembled WGS sequence"/>
</dbReference>
<dbReference type="EMBL" id="AUPC02000146">
    <property type="protein sequence ID" value="POG68872.1"/>
    <property type="molecule type" value="Genomic_DNA"/>
</dbReference>